<keyword evidence="8" id="KW-0413">Isomerase</keyword>
<evidence type="ECO:0000313" key="12">
    <source>
        <dbReference type="EMBL" id="JAT54614.1"/>
    </source>
</evidence>
<evidence type="ECO:0000256" key="5">
    <source>
        <dbReference type="ARBA" id="ARBA00022840"/>
    </source>
</evidence>
<comment type="similarity">
    <text evidence="9">Belongs to the helicase family.</text>
</comment>
<evidence type="ECO:0000256" key="4">
    <source>
        <dbReference type="ARBA" id="ARBA00022806"/>
    </source>
</evidence>
<dbReference type="GO" id="GO:0006310">
    <property type="term" value="P:DNA recombination"/>
    <property type="evidence" value="ECO:0007669"/>
    <property type="project" value="UniProtKB-KW"/>
</dbReference>
<evidence type="ECO:0000256" key="8">
    <source>
        <dbReference type="ARBA" id="ARBA00023235"/>
    </source>
</evidence>
<reference evidence="12" key="1">
    <citation type="submission" date="2015-07" db="EMBL/GenBank/DDBJ databases">
        <title>Transcriptome Assembly of Anthurium amnicola.</title>
        <authorList>
            <person name="Suzuki J."/>
        </authorList>
    </citation>
    <scope>NUCLEOTIDE SEQUENCE</scope>
</reference>
<feature type="region of interest" description="Disordered" evidence="10">
    <location>
        <begin position="27"/>
        <end position="54"/>
    </location>
</feature>
<dbReference type="Gene3D" id="3.40.50.300">
    <property type="entry name" value="P-loop containing nucleotide triphosphate hydrolases"/>
    <property type="match status" value="1"/>
</dbReference>
<keyword evidence="6" id="KW-0238">DNA-binding</keyword>
<accession>A0A1D1YJ28</accession>
<evidence type="ECO:0000256" key="9">
    <source>
        <dbReference type="RuleBase" id="RU363044"/>
    </source>
</evidence>
<dbReference type="PANTHER" id="PTHR47642">
    <property type="entry name" value="ATP-DEPENDENT DNA HELICASE"/>
    <property type="match status" value="1"/>
</dbReference>
<protein>
    <recommendedName>
        <fullName evidence="9">ATP-dependent DNA helicase</fullName>
        <ecNumber evidence="9">5.6.2.3</ecNumber>
    </recommendedName>
</protein>
<proteinExistence type="inferred from homology"/>
<dbReference type="GO" id="GO:0016887">
    <property type="term" value="F:ATP hydrolysis activity"/>
    <property type="evidence" value="ECO:0007669"/>
    <property type="project" value="RHEA"/>
</dbReference>
<dbReference type="GO" id="GO:0006281">
    <property type="term" value="P:DNA repair"/>
    <property type="evidence" value="ECO:0007669"/>
    <property type="project" value="UniProtKB-KW"/>
</dbReference>
<evidence type="ECO:0000256" key="1">
    <source>
        <dbReference type="ARBA" id="ARBA00022741"/>
    </source>
</evidence>
<dbReference type="AlphaFoldDB" id="A0A1D1YJ28"/>
<keyword evidence="2 9" id="KW-0227">DNA damage</keyword>
<dbReference type="EMBL" id="GDJX01013322">
    <property type="protein sequence ID" value="JAT54614.1"/>
    <property type="molecule type" value="Transcribed_RNA"/>
</dbReference>
<dbReference type="InterPro" id="IPR027417">
    <property type="entry name" value="P-loop_NTPase"/>
</dbReference>
<gene>
    <name evidence="12" type="primary">pif1_1</name>
    <name evidence="12" type="ORF">g.59582</name>
</gene>
<evidence type="ECO:0000256" key="2">
    <source>
        <dbReference type="ARBA" id="ARBA00022763"/>
    </source>
</evidence>
<dbReference type="InterPro" id="IPR003593">
    <property type="entry name" value="AAA+_ATPase"/>
</dbReference>
<evidence type="ECO:0000256" key="10">
    <source>
        <dbReference type="SAM" id="MobiDB-lite"/>
    </source>
</evidence>
<dbReference type="InterPro" id="IPR049163">
    <property type="entry name" value="Pif1-like_2B_dom"/>
</dbReference>
<keyword evidence="7 9" id="KW-0234">DNA repair</keyword>
<evidence type="ECO:0000256" key="7">
    <source>
        <dbReference type="ARBA" id="ARBA00023204"/>
    </source>
</evidence>
<keyword evidence="9" id="KW-0233">DNA recombination</keyword>
<dbReference type="SMART" id="SM00382">
    <property type="entry name" value="AAA"/>
    <property type="match status" value="1"/>
</dbReference>
<evidence type="ECO:0000259" key="11">
    <source>
        <dbReference type="SMART" id="SM00382"/>
    </source>
</evidence>
<organism evidence="12">
    <name type="scientific">Anthurium amnicola</name>
    <dbReference type="NCBI Taxonomy" id="1678845"/>
    <lineage>
        <taxon>Eukaryota</taxon>
        <taxon>Viridiplantae</taxon>
        <taxon>Streptophyta</taxon>
        <taxon>Embryophyta</taxon>
        <taxon>Tracheophyta</taxon>
        <taxon>Spermatophyta</taxon>
        <taxon>Magnoliopsida</taxon>
        <taxon>Liliopsida</taxon>
        <taxon>Araceae</taxon>
        <taxon>Pothoideae</taxon>
        <taxon>Potheae</taxon>
        <taxon>Anthurium</taxon>
    </lineage>
</organism>
<dbReference type="GO" id="GO:0000723">
    <property type="term" value="P:telomere maintenance"/>
    <property type="evidence" value="ECO:0007669"/>
    <property type="project" value="InterPro"/>
</dbReference>
<evidence type="ECO:0000256" key="3">
    <source>
        <dbReference type="ARBA" id="ARBA00022801"/>
    </source>
</evidence>
<comment type="cofactor">
    <cofactor evidence="9">
        <name>Mg(2+)</name>
        <dbReference type="ChEBI" id="CHEBI:18420"/>
    </cofactor>
</comment>
<keyword evidence="5 9" id="KW-0067">ATP-binding</keyword>
<feature type="non-terminal residue" evidence="12">
    <location>
        <position position="1"/>
    </location>
</feature>
<dbReference type="CDD" id="cd18809">
    <property type="entry name" value="SF1_C_RecD"/>
    <property type="match status" value="1"/>
</dbReference>
<keyword evidence="1 9" id="KW-0547">Nucleotide-binding</keyword>
<comment type="catalytic activity">
    <reaction evidence="9">
        <text>ATP + H2O = ADP + phosphate + H(+)</text>
        <dbReference type="Rhea" id="RHEA:13065"/>
        <dbReference type="ChEBI" id="CHEBI:15377"/>
        <dbReference type="ChEBI" id="CHEBI:15378"/>
        <dbReference type="ChEBI" id="CHEBI:30616"/>
        <dbReference type="ChEBI" id="CHEBI:43474"/>
        <dbReference type="ChEBI" id="CHEBI:456216"/>
        <dbReference type="EC" id="5.6.2.3"/>
    </reaction>
</comment>
<dbReference type="InterPro" id="IPR010285">
    <property type="entry name" value="DNA_helicase_pif1-like_DEAD"/>
</dbReference>
<evidence type="ECO:0000256" key="6">
    <source>
        <dbReference type="ARBA" id="ARBA00023125"/>
    </source>
</evidence>
<dbReference type="EC" id="5.6.2.3" evidence="9"/>
<dbReference type="Pfam" id="PF05970">
    <property type="entry name" value="PIF1"/>
    <property type="match status" value="1"/>
</dbReference>
<dbReference type="CDD" id="cd18037">
    <property type="entry name" value="DEXSc_Pif1_like"/>
    <property type="match status" value="1"/>
</dbReference>
<keyword evidence="4 9" id="KW-0347">Helicase</keyword>
<dbReference type="GO" id="GO:0043139">
    <property type="term" value="F:5'-3' DNA helicase activity"/>
    <property type="evidence" value="ECO:0007669"/>
    <property type="project" value="UniProtKB-EC"/>
</dbReference>
<feature type="domain" description="AAA+ ATPase" evidence="11">
    <location>
        <begin position="135"/>
        <end position="315"/>
    </location>
</feature>
<dbReference type="Pfam" id="PF21530">
    <property type="entry name" value="Pif1_2B_dom"/>
    <property type="match status" value="1"/>
</dbReference>
<name>A0A1D1YJ28_9ARAE</name>
<dbReference type="GO" id="GO:0005524">
    <property type="term" value="F:ATP binding"/>
    <property type="evidence" value="ECO:0007669"/>
    <property type="project" value="UniProtKB-KW"/>
</dbReference>
<dbReference type="SUPFAM" id="SSF52540">
    <property type="entry name" value="P-loop containing nucleoside triphosphate hydrolases"/>
    <property type="match status" value="2"/>
</dbReference>
<keyword evidence="3 9" id="KW-0378">Hydrolase</keyword>
<sequence>GNSNRGVRRCRSRIRFGSALLVCRSAAAPRQKNQEARSVAATSAGPNHPGEAAGAMPLVGTAAEAEATPHEPPMPRSPITPLQRARMEANRRLALLRQQLHRQGALDTSSPPTTPSAPDPVLTLEQEAVLHAVRQGRSVFLTGSAGTGKTFLLSRIVAVLRQIHPPSSVFVTASTGIAACALGGQTLHSFAGIGLGQGDRDALLHRAASSKRAAKRWRSASALVIDEISMVDGSLFDALEYVAGALRVPPSDAGHGRGDDEGAKKTRWGGIQVVVSGDFFQLPPINAPNPAKEFAFEADCWDSTFDRQVELTRVFRQSDSRLVHLLQGIRRGEHTHHHLLPLLGPAGADWSSADDDDDDVTRLFPRNDDVRRVNEERLRRLGREVATFVAVDTGFEPWRGQLGQGVAPEVLELCVGARVMLVKNTDPATGLVNGSTGVVTGFVEAVESTDRKEGGGVGWRVLPRVRFDGSGLELTVEPDNWDVMEGETVRATRRQVPLILAWALSVHKCQGMTLGRLHTDLSRAFGCGMVYVALSRVKSLEGLRLEGFDARKIRAHPKVIRFYRLLSSSSSSCSSHGA</sequence>
<dbReference type="InterPro" id="IPR051055">
    <property type="entry name" value="PIF1_helicase"/>
</dbReference>
<dbReference type="PANTHER" id="PTHR47642:SF5">
    <property type="entry name" value="ATP-DEPENDENT DNA HELICASE"/>
    <property type="match status" value="1"/>
</dbReference>